<accession>A0A8I0SAS0</accession>
<organism evidence="2 3">
    <name type="scientific">Clavibacter phaseoli</name>
    <dbReference type="NCBI Taxonomy" id="1734031"/>
    <lineage>
        <taxon>Bacteria</taxon>
        <taxon>Bacillati</taxon>
        <taxon>Actinomycetota</taxon>
        <taxon>Actinomycetes</taxon>
        <taxon>Micrococcales</taxon>
        <taxon>Microbacteriaceae</taxon>
        <taxon>Clavibacter</taxon>
    </lineage>
</organism>
<dbReference type="PANTHER" id="PTHR39639">
    <property type="entry name" value="CHROMOSOME 16, WHOLE GENOME SHOTGUN SEQUENCE"/>
    <property type="match status" value="1"/>
</dbReference>
<name>A0A8I0SAS0_9MICO</name>
<dbReference type="PANTHER" id="PTHR39639:SF1">
    <property type="entry name" value="DUF262 DOMAIN-CONTAINING PROTEIN"/>
    <property type="match status" value="1"/>
</dbReference>
<reference evidence="2 3" key="1">
    <citation type="submission" date="2020-10" db="EMBL/GenBank/DDBJ databases">
        <title>Draft genome sequences of plant-associated actinobacteria.</title>
        <authorList>
            <person name="Tarlachkov S.V."/>
            <person name="Starodumova I.P."/>
            <person name="Dorofeeva L.V."/>
            <person name="Prisyazhnaya N.V."/>
            <person name="Roubtsova T.V."/>
            <person name="Chizhov V.N."/>
            <person name="Nadler S.A."/>
            <person name="Subbotin S.A."/>
            <person name="Evtushenko L.I."/>
        </authorList>
    </citation>
    <scope>NUCLEOTIDE SEQUENCE [LARGE SCALE GENOMIC DNA]</scope>
    <source>
        <strain evidence="2 3">VKM Ac-2886</strain>
    </source>
</reference>
<dbReference type="AlphaFoldDB" id="A0A8I0SAS0"/>
<proteinExistence type="predicted"/>
<comment type="caution">
    <text evidence="2">The sequence shown here is derived from an EMBL/GenBank/DDBJ whole genome shotgun (WGS) entry which is preliminary data.</text>
</comment>
<dbReference type="Proteomes" id="UP000634579">
    <property type="component" value="Unassembled WGS sequence"/>
</dbReference>
<feature type="domain" description="GmrSD restriction endonucleases N-terminal" evidence="1">
    <location>
        <begin position="44"/>
        <end position="199"/>
    </location>
</feature>
<dbReference type="EMBL" id="JADKRP010000001">
    <property type="protein sequence ID" value="MBF4631235.1"/>
    <property type="molecule type" value="Genomic_DNA"/>
</dbReference>
<gene>
    <name evidence="2" type="ORF">ITJ42_08405</name>
</gene>
<protein>
    <submittedName>
        <fullName evidence="2">DUF262 domain-containing protein</fullName>
    </submittedName>
</protein>
<evidence type="ECO:0000313" key="3">
    <source>
        <dbReference type="Proteomes" id="UP000634579"/>
    </source>
</evidence>
<evidence type="ECO:0000259" key="1">
    <source>
        <dbReference type="Pfam" id="PF03235"/>
    </source>
</evidence>
<dbReference type="InterPro" id="IPR004919">
    <property type="entry name" value="GmrSD_N"/>
</dbReference>
<dbReference type="Pfam" id="PF03235">
    <property type="entry name" value="GmrSD_N"/>
    <property type="match status" value="1"/>
</dbReference>
<dbReference type="RefSeq" id="WP_194675088.1">
    <property type="nucleotide sequence ID" value="NZ_JADKRP010000001.1"/>
</dbReference>
<evidence type="ECO:0000313" key="2">
    <source>
        <dbReference type="EMBL" id="MBF4631235.1"/>
    </source>
</evidence>
<keyword evidence="3" id="KW-1185">Reference proteome</keyword>
<sequence>MTDASDEPVELEDDVADYNLDEGESLTLETIADLVLYTLDWSVASLLDRIGNSFDINPMFQRRDAWNVERKSLYIESLIVGLPVPQIVLAEDPAHKGRFIVLDGKQRLITIKQFAAPDERYPGFKLQKLEFAKEATGMNFSDMQSSLTASELAEGFLAQPIRTIVVRNWRDPAVLYQVFVRLNQGSVALSPQELRQALFPSEFTEWVNTRSADSELIHKARRANKADFRMRDAEMLLRYVAFQEDIEGYRGVLRQFLDDACKREGARWAERGRSHYDDIADRCEEAIRRTFEVFARDAFMRFERDTYNRRFNIAVFDTMTAVLGDPTLTAEEILENKQDIKAAFEELCTSDHIFADSLQSTTKSITATGERIKRFGERVAGLVGHPLNVVDRASTLLAR</sequence>